<reference evidence="1" key="1">
    <citation type="submission" date="2019-08" db="EMBL/GenBank/DDBJ databases">
        <authorList>
            <person name="Kucharzyk K."/>
            <person name="Murdoch R.W."/>
            <person name="Higgins S."/>
            <person name="Loffler F."/>
        </authorList>
    </citation>
    <scope>NUCLEOTIDE SEQUENCE</scope>
</reference>
<gene>
    <name evidence="1" type="ORF">SDC9_143554</name>
</gene>
<organism evidence="1">
    <name type="scientific">bioreactor metagenome</name>
    <dbReference type="NCBI Taxonomy" id="1076179"/>
    <lineage>
        <taxon>unclassified sequences</taxon>
        <taxon>metagenomes</taxon>
        <taxon>ecological metagenomes</taxon>
    </lineage>
</organism>
<sequence>MPENKGIAHRIIISEIISNGFGLGVCFHKFSADAEMPEENTLFRNVQPGLDFKPVRYRQYGSVRTGNSICHPASE</sequence>
<proteinExistence type="predicted"/>
<accession>A0A645E494</accession>
<dbReference type="EMBL" id="VSSQ01042772">
    <property type="protein sequence ID" value="MPM96391.1"/>
    <property type="molecule type" value="Genomic_DNA"/>
</dbReference>
<dbReference type="AlphaFoldDB" id="A0A645E494"/>
<comment type="caution">
    <text evidence="1">The sequence shown here is derived from an EMBL/GenBank/DDBJ whole genome shotgun (WGS) entry which is preliminary data.</text>
</comment>
<name>A0A645E494_9ZZZZ</name>
<protein>
    <submittedName>
        <fullName evidence="1">Uncharacterized protein</fullName>
    </submittedName>
</protein>
<evidence type="ECO:0000313" key="1">
    <source>
        <dbReference type="EMBL" id="MPM96391.1"/>
    </source>
</evidence>